<evidence type="ECO:0000259" key="1">
    <source>
        <dbReference type="Pfam" id="PF17829"/>
    </source>
</evidence>
<organism evidence="2 3">
    <name type="scientific">Paraglaciecola algarum</name>
    <dbReference type="NCBI Taxonomy" id="3050085"/>
    <lineage>
        <taxon>Bacteria</taxon>
        <taxon>Pseudomonadati</taxon>
        <taxon>Pseudomonadota</taxon>
        <taxon>Gammaproteobacteria</taxon>
        <taxon>Alteromonadales</taxon>
        <taxon>Alteromonadaceae</taxon>
        <taxon>Paraglaciecola</taxon>
    </lineage>
</organism>
<dbReference type="EMBL" id="JAKGAS010000014">
    <property type="protein sequence ID" value="MCF2950117.1"/>
    <property type="molecule type" value="Genomic_DNA"/>
</dbReference>
<protein>
    <recommendedName>
        <fullName evidence="1">Gylcosyl hydrolase 115 C-terminal domain-containing protein</fullName>
    </recommendedName>
</protein>
<feature type="domain" description="Gylcosyl hydrolase 115 C-terminal" evidence="1">
    <location>
        <begin position="102"/>
        <end position="239"/>
    </location>
</feature>
<evidence type="ECO:0000313" key="3">
    <source>
        <dbReference type="Proteomes" id="UP001521137"/>
    </source>
</evidence>
<evidence type="ECO:0000313" key="2">
    <source>
        <dbReference type="EMBL" id="MCF2950117.1"/>
    </source>
</evidence>
<dbReference type="InterPro" id="IPR041437">
    <property type="entry name" value="GH115_C"/>
</dbReference>
<reference evidence="2 3" key="1">
    <citation type="submission" date="2022-01" db="EMBL/GenBank/DDBJ databases">
        <title>Paraglaciecola sp. G1-23.</title>
        <authorList>
            <person name="Jin M.S."/>
            <person name="Han D.M."/>
            <person name="Kim H.M."/>
            <person name="Jeon C.O."/>
        </authorList>
    </citation>
    <scope>NUCLEOTIDE SEQUENCE [LARGE SCALE GENOMIC DNA]</scope>
    <source>
        <strain evidence="2 3">G1-23</strain>
    </source>
</reference>
<comment type="caution">
    <text evidence="2">The sequence shown here is derived from an EMBL/GenBank/DDBJ whole genome shotgun (WGS) entry which is preliminary data.</text>
</comment>
<dbReference type="PROSITE" id="PS51257">
    <property type="entry name" value="PROKAR_LIPOPROTEIN"/>
    <property type="match status" value="1"/>
</dbReference>
<gene>
    <name evidence="2" type="ORF">L0668_18525</name>
</gene>
<dbReference type="Proteomes" id="UP001521137">
    <property type="component" value="Unassembled WGS sequence"/>
</dbReference>
<dbReference type="Pfam" id="PF17829">
    <property type="entry name" value="GH115_C"/>
    <property type="match status" value="1"/>
</dbReference>
<sequence length="404" mass="45413">MKLLPLSLIGLSILTVSCANTKQQIEIEKEVVTVNKNYAEKNGLVVIEAENFSTQVLSDKRRWLIFDENGTASEPGLYADPDTPHSAGASGNSYIEILPDNRTNHDEKLIPGENFMPTPGVMAVLTYPVYFSEPGRYIIWGRAFSTGPEDNGFHFGLDGVWQEKSQRLQFCQGKHQWTWSSQQRVPENHCGTPKTLWLDVEKAGQHTLMLSMREDGAELDKIILSKDQSYTPEGLGPAETFYQTPKLEEKKVYKDIDNYAYILNSKDSFNFENGTADSYYFDKGRGVLAINAGKPELRNKFISASYIHKKPKPQSFNMKLVTLTELDGESEYKVLLNGKLIGDFKNPETNLDYKEAVFDLGLIELKKGDEITVKSNAVTNGKIPEGDITAFARGRWRGVVLQHP</sequence>
<dbReference type="RefSeq" id="WP_235314218.1">
    <property type="nucleotide sequence ID" value="NZ_JAKGAS010000014.1"/>
</dbReference>
<keyword evidence="3" id="KW-1185">Reference proteome</keyword>
<proteinExistence type="predicted"/>
<name>A0ABS9DCP1_9ALTE</name>
<dbReference type="Gene3D" id="2.60.120.1620">
    <property type="match status" value="1"/>
</dbReference>
<accession>A0ABS9DCP1</accession>